<dbReference type="AlphaFoldDB" id="A0A140FWC2"/>
<dbReference type="Proteomes" id="UP000000556">
    <property type="component" value="Chromosome"/>
</dbReference>
<dbReference type="EMBL" id="AE015451">
    <property type="protein sequence ID" value="AMM02905.1"/>
    <property type="molecule type" value="Genomic_DNA"/>
</dbReference>
<sequence>MNTHTLKATATALREKLEALEDQNSDAKLMLNTLRGLLLKAENGKIHAPMESRDIPGYRYLPETNLQDDRNLSQLFAEFYMALIDGEEWSSFKKFQAKNKNHD</sequence>
<gene>
    <name evidence="2" type="ordered locus">PP_5571</name>
</gene>
<name>A0A140FWC2_PSEPK</name>
<reference evidence="2 3" key="1">
    <citation type="journal article" date="2002" name="Environ. Microbiol.">
        <title>Complete genome sequence and comparative analysis of the metabolically versatile Pseudomonas putida KT2440.</title>
        <authorList>
            <person name="Nelson K.E."/>
            <person name="Weinel C."/>
            <person name="Paulsen I.T."/>
            <person name="Dodson R.J."/>
            <person name="Hilbert H."/>
            <person name="Martins dos Santos V.A."/>
            <person name="Fouts D.E."/>
            <person name="Gill S.R."/>
            <person name="Pop M."/>
            <person name="Holmes M."/>
            <person name="Brinkac L."/>
            <person name="Beanan M."/>
            <person name="DeBoy R.T."/>
            <person name="Daugherty S."/>
            <person name="Kolonay J."/>
            <person name="Madupu R."/>
            <person name="Nelson W."/>
            <person name="White O."/>
            <person name="Peterson J."/>
            <person name="Khouri H."/>
            <person name="Hance I."/>
            <person name="Chris Lee P."/>
            <person name="Holtzapple E."/>
            <person name="Scanlan D."/>
            <person name="Tran K."/>
            <person name="Moazzez A."/>
            <person name="Utterback T."/>
            <person name="Rizzo M."/>
            <person name="Lee K."/>
            <person name="Kosack D."/>
            <person name="Moestl D."/>
            <person name="Wedler H."/>
            <person name="Lauber J."/>
            <person name="Stjepandic D."/>
            <person name="Hoheisel J."/>
            <person name="Straetz M."/>
            <person name="Heim S."/>
            <person name="Kiewitz C."/>
            <person name="Eisen J.A."/>
            <person name="Timmis K.N."/>
            <person name="Dusterhoft A."/>
            <person name="Tummler B."/>
            <person name="Fraser C.M."/>
        </authorList>
    </citation>
    <scope>NUCLEOTIDE SEQUENCE [LARGE SCALE GENOMIC DNA]</scope>
    <source>
        <strain evidence="3">ATCC 47054 / DSM 6125 / CFBP 8728 / NCIMB 11950 / KT2440</strain>
    </source>
</reference>
<keyword evidence="3" id="KW-1185">Reference proteome</keyword>
<dbReference type="OrthoDB" id="6891062at2"/>
<dbReference type="RefSeq" id="WP_049586073.1">
    <property type="nucleotide sequence ID" value="NC_002947.4"/>
</dbReference>
<feature type="coiled-coil region" evidence="1">
    <location>
        <begin position="3"/>
        <end position="37"/>
    </location>
</feature>
<reference evidence="2 3" key="2">
    <citation type="journal article" date="2016" name="Environ. Microbiol.">
        <title>The revisited genome of Pseudomonas putida KT2440 enlightens its value as a robust metabolic chassis.</title>
        <authorList>
            <person name="Belda E."/>
            <person name="van Heck R.G."/>
            <person name="Lopez-Sanchez M.J."/>
            <person name="Cruveiller S."/>
            <person name="Barbe V."/>
            <person name="Fraser C."/>
            <person name="Klenk H.P."/>
            <person name="Petersen J."/>
            <person name="Morgat A."/>
            <person name="Nikel P.I."/>
            <person name="Vallenet D."/>
            <person name="Rouy Z."/>
            <person name="Sekowska A."/>
            <person name="Martins Dos Santos V.A."/>
            <person name="de Lorenzo V."/>
            <person name="Danchin A."/>
            <person name="Medigue C."/>
        </authorList>
    </citation>
    <scope>NUCLEOTIDE SEQUENCE [LARGE SCALE GENOMIC DNA]</scope>
    <source>
        <strain evidence="3">ATCC 47054 / DSM 6125 / CFBP 8728 / NCIMB 11950 / KT2440</strain>
    </source>
</reference>
<accession>A0A140FWC2</accession>
<evidence type="ECO:0000313" key="2">
    <source>
        <dbReference type="EMBL" id="AMM02905.1"/>
    </source>
</evidence>
<evidence type="ECO:0000256" key="1">
    <source>
        <dbReference type="SAM" id="Coils"/>
    </source>
</evidence>
<evidence type="ECO:0000313" key="3">
    <source>
        <dbReference type="Proteomes" id="UP000000556"/>
    </source>
</evidence>
<dbReference type="GeneID" id="83680308"/>
<keyword evidence="1" id="KW-0175">Coiled coil</keyword>
<dbReference type="BioCyc" id="PPUT160488:G1G01-3306-MONOMER"/>
<dbReference type="KEGG" id="ppu:PP_5571"/>
<proteinExistence type="predicted"/>
<protein>
    <submittedName>
        <fullName evidence="2">Uncharacterized protein</fullName>
    </submittedName>
</protein>
<organism evidence="2 3">
    <name type="scientific">Pseudomonas putida (strain ATCC 47054 / DSM 6125 / CFBP 8728 / NCIMB 11950 / KT2440)</name>
    <dbReference type="NCBI Taxonomy" id="160488"/>
    <lineage>
        <taxon>Bacteria</taxon>
        <taxon>Pseudomonadati</taxon>
        <taxon>Pseudomonadota</taxon>
        <taxon>Gammaproteobacteria</taxon>
        <taxon>Pseudomonadales</taxon>
        <taxon>Pseudomonadaceae</taxon>
        <taxon>Pseudomonas</taxon>
    </lineage>
</organism>